<dbReference type="EMBL" id="JAVRAD010000003">
    <property type="protein sequence ID" value="MDX8329660.1"/>
    <property type="molecule type" value="Genomic_DNA"/>
</dbReference>
<proteinExistence type="predicted"/>
<keyword evidence="2" id="KW-1185">Reference proteome</keyword>
<sequence length="146" mass="16402">MVIGDLGGLVVPTQALGTQNGTQAHSSFKQQKAILPQHHDFIEGKWCPKADLNHRHADFQSRVVQPHSITCADNSVKLDAGNQYVTRDLSNFLEAFQPRVREAAMWLYLNRSQVSGNVLVFLRRKFILTTMEATDAAKAAHQLTYR</sequence>
<name>A0ABU4VVY6_9HYPH</name>
<evidence type="ECO:0000313" key="2">
    <source>
        <dbReference type="Proteomes" id="UP001277561"/>
    </source>
</evidence>
<comment type="caution">
    <text evidence="1">The sequence shown here is derived from an EMBL/GenBank/DDBJ whole genome shotgun (WGS) entry which is preliminary data.</text>
</comment>
<gene>
    <name evidence="1" type="ORF">RMS29_10520</name>
</gene>
<reference evidence="1" key="1">
    <citation type="journal article" date="2023" name="Phytobiomes J">
        <title>Deciphering the key players within the bacterial microbiota associated with aerial crown gall tumors on rhododendron: Insights into the gallobiome.</title>
        <authorList>
            <person name="Kuzmanovic N."/>
            <person name="Nesme J."/>
            <person name="Wolf J."/>
            <person name="Neumann-Schaal M."/>
            <person name="Petersen J."/>
            <person name="Fernandez-Gnecco G."/>
            <person name="Sproeer C."/>
            <person name="Bunk B."/>
            <person name="Overmann J."/>
            <person name="Sorensen S.J."/>
            <person name="Idczak E."/>
            <person name="Smalla K."/>
        </authorList>
    </citation>
    <scope>NUCLEOTIDE SEQUENCE [LARGE SCALE GENOMIC DNA]</scope>
    <source>
        <strain evidence="1">Rho-14.1</strain>
    </source>
</reference>
<dbReference type="RefSeq" id="WP_320188265.1">
    <property type="nucleotide sequence ID" value="NZ_CP192764.1"/>
</dbReference>
<organism evidence="1 2">
    <name type="scientific">Agrobacterium rosae</name>
    <dbReference type="NCBI Taxonomy" id="1972867"/>
    <lineage>
        <taxon>Bacteria</taxon>
        <taxon>Pseudomonadati</taxon>
        <taxon>Pseudomonadota</taxon>
        <taxon>Alphaproteobacteria</taxon>
        <taxon>Hyphomicrobiales</taxon>
        <taxon>Rhizobiaceae</taxon>
        <taxon>Rhizobium/Agrobacterium group</taxon>
        <taxon>Agrobacterium</taxon>
    </lineage>
</organism>
<evidence type="ECO:0000313" key="1">
    <source>
        <dbReference type="EMBL" id="MDX8329660.1"/>
    </source>
</evidence>
<dbReference type="Proteomes" id="UP001277561">
    <property type="component" value="Unassembled WGS sequence"/>
</dbReference>
<protein>
    <submittedName>
        <fullName evidence="1">Uncharacterized protein</fullName>
    </submittedName>
</protein>
<accession>A0ABU4VVY6</accession>